<keyword evidence="1" id="KW-0812">Transmembrane</keyword>
<reference evidence="2 3" key="1">
    <citation type="journal article" date="2008" name="Nature">
        <title>The genome of Laccaria bicolor provides insights into mycorrhizal symbiosis.</title>
        <authorList>
            <person name="Martin F."/>
            <person name="Aerts A."/>
            <person name="Ahren D."/>
            <person name="Brun A."/>
            <person name="Danchin E.G.J."/>
            <person name="Duchaussoy F."/>
            <person name="Gibon J."/>
            <person name="Kohler A."/>
            <person name="Lindquist E."/>
            <person name="Pereda V."/>
            <person name="Salamov A."/>
            <person name="Shapiro H.J."/>
            <person name="Wuyts J."/>
            <person name="Blaudez D."/>
            <person name="Buee M."/>
            <person name="Brokstein P."/>
            <person name="Canbaeck B."/>
            <person name="Cohen D."/>
            <person name="Courty P.E."/>
            <person name="Coutinho P.M."/>
            <person name="Delaruelle C."/>
            <person name="Detter J.C."/>
            <person name="Deveau A."/>
            <person name="DiFazio S."/>
            <person name="Duplessis S."/>
            <person name="Fraissinet-Tachet L."/>
            <person name="Lucic E."/>
            <person name="Frey-Klett P."/>
            <person name="Fourrey C."/>
            <person name="Feussner I."/>
            <person name="Gay G."/>
            <person name="Grimwood J."/>
            <person name="Hoegger P.J."/>
            <person name="Jain P."/>
            <person name="Kilaru S."/>
            <person name="Labbe J."/>
            <person name="Lin Y.C."/>
            <person name="Legue V."/>
            <person name="Le Tacon F."/>
            <person name="Marmeisse R."/>
            <person name="Melayah D."/>
            <person name="Montanini B."/>
            <person name="Muratet M."/>
            <person name="Nehls U."/>
            <person name="Niculita-Hirzel H."/>
            <person name="Oudot-Le Secq M.P."/>
            <person name="Peter M."/>
            <person name="Quesneville H."/>
            <person name="Rajashekar B."/>
            <person name="Reich M."/>
            <person name="Rouhier N."/>
            <person name="Schmutz J."/>
            <person name="Yin T."/>
            <person name="Chalot M."/>
            <person name="Henrissat B."/>
            <person name="Kuees U."/>
            <person name="Lucas S."/>
            <person name="Van de Peer Y."/>
            <person name="Podila G.K."/>
            <person name="Polle A."/>
            <person name="Pukkila P.J."/>
            <person name="Richardson P.M."/>
            <person name="Rouze P."/>
            <person name="Sanders I.R."/>
            <person name="Stajich J.E."/>
            <person name="Tunlid A."/>
            <person name="Tuskan G."/>
            <person name="Grigoriev I.V."/>
        </authorList>
    </citation>
    <scope>NUCLEOTIDE SEQUENCE [LARGE SCALE GENOMIC DNA]</scope>
    <source>
        <strain evidence="3">S238N-H82 / ATCC MYA-4686</strain>
    </source>
</reference>
<dbReference type="GeneID" id="6083783"/>
<dbReference type="HOGENOM" id="CLU_1713585_0_0_1"/>
<accession>B0DW24</accession>
<dbReference type="OrthoDB" id="3107243at2759"/>
<sequence length="153" mass="18019">MAAMSINWLVWRLYGLKLGTDFNFDGSLPRNKQDNRTIPVAAMPFHRGNVQCLAWQRIKIWQRLMAGHYTNFAMFLEAMCGDCSYMVVHRSIVKRITSLTERYLQKDCPADELNLFYYEIFVMFSEAMCSSFVFLWYSTFNASKRKALLRQSH</sequence>
<gene>
    <name evidence="2" type="ORF">LACBIDRAFT_333481</name>
</gene>
<dbReference type="KEGG" id="lbc:LACBIDRAFT_333481"/>
<dbReference type="Proteomes" id="UP000001194">
    <property type="component" value="Unassembled WGS sequence"/>
</dbReference>
<evidence type="ECO:0000256" key="1">
    <source>
        <dbReference type="SAM" id="Phobius"/>
    </source>
</evidence>
<keyword evidence="1" id="KW-1133">Transmembrane helix</keyword>
<feature type="transmembrane region" description="Helical" evidence="1">
    <location>
        <begin position="115"/>
        <end position="137"/>
    </location>
</feature>
<dbReference type="InParanoid" id="B0DW24"/>
<dbReference type="AlphaFoldDB" id="B0DW24"/>
<keyword evidence="3" id="KW-1185">Reference proteome</keyword>
<dbReference type="EMBL" id="DS547141">
    <property type="protein sequence ID" value="EDR01237.1"/>
    <property type="molecule type" value="Genomic_DNA"/>
</dbReference>
<proteinExistence type="predicted"/>
<dbReference type="RefSeq" id="XP_001888113.1">
    <property type="nucleotide sequence ID" value="XM_001888078.1"/>
</dbReference>
<keyword evidence="1" id="KW-0472">Membrane</keyword>
<evidence type="ECO:0000313" key="3">
    <source>
        <dbReference type="Proteomes" id="UP000001194"/>
    </source>
</evidence>
<name>B0DW24_LACBS</name>
<protein>
    <submittedName>
        <fullName evidence="2">Predicted protein</fullName>
    </submittedName>
</protein>
<evidence type="ECO:0000313" key="2">
    <source>
        <dbReference type="EMBL" id="EDR01237.1"/>
    </source>
</evidence>
<organism evidence="3">
    <name type="scientific">Laccaria bicolor (strain S238N-H82 / ATCC MYA-4686)</name>
    <name type="common">Bicoloured deceiver</name>
    <name type="synonym">Laccaria laccata var. bicolor</name>
    <dbReference type="NCBI Taxonomy" id="486041"/>
    <lineage>
        <taxon>Eukaryota</taxon>
        <taxon>Fungi</taxon>
        <taxon>Dikarya</taxon>
        <taxon>Basidiomycota</taxon>
        <taxon>Agaricomycotina</taxon>
        <taxon>Agaricomycetes</taxon>
        <taxon>Agaricomycetidae</taxon>
        <taxon>Agaricales</taxon>
        <taxon>Agaricineae</taxon>
        <taxon>Hydnangiaceae</taxon>
        <taxon>Laccaria</taxon>
    </lineage>
</organism>